<dbReference type="InterPro" id="IPR001789">
    <property type="entry name" value="Sig_transdc_resp-reg_receiver"/>
</dbReference>
<dbReference type="AlphaFoldDB" id="A0A3B1CPB4"/>
<dbReference type="GO" id="GO:0000160">
    <property type="term" value="P:phosphorelay signal transduction system"/>
    <property type="evidence" value="ECO:0007669"/>
    <property type="project" value="InterPro"/>
</dbReference>
<evidence type="ECO:0000259" key="2">
    <source>
        <dbReference type="PROSITE" id="PS50110"/>
    </source>
</evidence>
<dbReference type="CDD" id="cd17569">
    <property type="entry name" value="REC_HupR-like"/>
    <property type="match status" value="1"/>
</dbReference>
<evidence type="ECO:0000256" key="1">
    <source>
        <dbReference type="ARBA" id="ARBA00022553"/>
    </source>
</evidence>
<dbReference type="InterPro" id="IPR050595">
    <property type="entry name" value="Bact_response_regulator"/>
</dbReference>
<organism evidence="3">
    <name type="scientific">hydrothermal vent metagenome</name>
    <dbReference type="NCBI Taxonomy" id="652676"/>
    <lineage>
        <taxon>unclassified sequences</taxon>
        <taxon>metagenomes</taxon>
        <taxon>ecological metagenomes</taxon>
    </lineage>
</organism>
<accession>A0A3B1CPB4</accession>
<dbReference type="PROSITE" id="PS50110">
    <property type="entry name" value="RESPONSE_REGULATORY"/>
    <property type="match status" value="1"/>
</dbReference>
<proteinExistence type="predicted"/>
<name>A0A3B1CPB4_9ZZZZ</name>
<dbReference type="PANTHER" id="PTHR44591:SF19">
    <property type="entry name" value="TWO-COMPONENT RESPONSE REGULATOR-RELATED"/>
    <property type="match status" value="1"/>
</dbReference>
<dbReference type="Gene3D" id="3.40.50.2300">
    <property type="match status" value="1"/>
</dbReference>
<gene>
    <name evidence="3" type="ORF">MNBD_NITROSPIRAE01-2236</name>
</gene>
<dbReference type="SUPFAM" id="SSF52172">
    <property type="entry name" value="CheY-like"/>
    <property type="match status" value="1"/>
</dbReference>
<dbReference type="Pfam" id="PF00072">
    <property type="entry name" value="Response_reg"/>
    <property type="match status" value="1"/>
</dbReference>
<evidence type="ECO:0000313" key="3">
    <source>
        <dbReference type="EMBL" id="VAX26523.1"/>
    </source>
</evidence>
<reference evidence="3" key="1">
    <citation type="submission" date="2018-06" db="EMBL/GenBank/DDBJ databases">
        <authorList>
            <person name="Zhirakovskaya E."/>
        </authorList>
    </citation>
    <scope>NUCLEOTIDE SEQUENCE</scope>
</reference>
<sequence>MKKPYPILIVDDEPNIRSSLGRLFHREGYETLLAETATDALDILETGPVSVVLTDYLMPGQSGVEFLRVVKKRYPQAIRIVLSGKADMESIMAGVREGVVSHFLLKPWDNNVLKKIIRKAVVEMEKKQGLLEKQVPLKTRPDGENLAQVYPGILDVNEATNGAIIIDDSQF</sequence>
<dbReference type="SMART" id="SM00448">
    <property type="entry name" value="REC"/>
    <property type="match status" value="1"/>
</dbReference>
<feature type="domain" description="Response regulatory" evidence="2">
    <location>
        <begin position="6"/>
        <end position="121"/>
    </location>
</feature>
<protein>
    <recommendedName>
        <fullName evidence="2">Response regulatory domain-containing protein</fullName>
    </recommendedName>
</protein>
<dbReference type="InterPro" id="IPR011006">
    <property type="entry name" value="CheY-like_superfamily"/>
</dbReference>
<dbReference type="EMBL" id="UOGF01000015">
    <property type="protein sequence ID" value="VAX26523.1"/>
    <property type="molecule type" value="Genomic_DNA"/>
</dbReference>
<dbReference type="PANTHER" id="PTHR44591">
    <property type="entry name" value="STRESS RESPONSE REGULATOR PROTEIN 1"/>
    <property type="match status" value="1"/>
</dbReference>
<keyword evidence="1" id="KW-0597">Phosphoprotein</keyword>